<dbReference type="RefSeq" id="WP_073203154.1">
    <property type="nucleotide sequence ID" value="NZ_FRCZ01000009.1"/>
</dbReference>
<organism evidence="4 5">
    <name type="scientific">Gracilibacillus kekensis</name>
    <dbReference type="NCBI Taxonomy" id="1027249"/>
    <lineage>
        <taxon>Bacteria</taxon>
        <taxon>Bacillati</taxon>
        <taxon>Bacillota</taxon>
        <taxon>Bacilli</taxon>
        <taxon>Bacillales</taxon>
        <taxon>Bacillaceae</taxon>
        <taxon>Gracilibacillus</taxon>
    </lineage>
</organism>
<protein>
    <submittedName>
        <fullName evidence="4">Threonine dehydrogenase</fullName>
    </submittedName>
</protein>
<evidence type="ECO:0000313" key="5">
    <source>
        <dbReference type="Proteomes" id="UP000184184"/>
    </source>
</evidence>
<evidence type="ECO:0000259" key="2">
    <source>
        <dbReference type="Pfam" id="PF00107"/>
    </source>
</evidence>
<dbReference type="Proteomes" id="UP000184184">
    <property type="component" value="Unassembled WGS sequence"/>
</dbReference>
<accession>A0A1M7QT14</accession>
<dbReference type="PANTHER" id="PTHR43401:SF2">
    <property type="entry name" value="L-THREONINE 3-DEHYDROGENASE"/>
    <property type="match status" value="1"/>
</dbReference>
<dbReference type="InterPro" id="IPR013149">
    <property type="entry name" value="ADH-like_C"/>
</dbReference>
<dbReference type="GO" id="GO:0016491">
    <property type="term" value="F:oxidoreductase activity"/>
    <property type="evidence" value="ECO:0007669"/>
    <property type="project" value="UniProtKB-KW"/>
</dbReference>
<reference evidence="4 5" key="1">
    <citation type="submission" date="2016-11" db="EMBL/GenBank/DDBJ databases">
        <authorList>
            <person name="Jaros S."/>
            <person name="Januszkiewicz K."/>
            <person name="Wedrychowicz H."/>
        </authorList>
    </citation>
    <scope>NUCLEOTIDE SEQUENCE [LARGE SCALE GENOMIC DNA]</scope>
    <source>
        <strain evidence="4 5">CGMCC 1.10681</strain>
    </source>
</reference>
<dbReference type="EMBL" id="FRCZ01000009">
    <property type="protein sequence ID" value="SHN34860.1"/>
    <property type="molecule type" value="Genomic_DNA"/>
</dbReference>
<dbReference type="AlphaFoldDB" id="A0A1M7QT14"/>
<dbReference type="OrthoDB" id="9770238at2"/>
<dbReference type="Pfam" id="PF00107">
    <property type="entry name" value="ADH_zinc_N"/>
    <property type="match status" value="1"/>
</dbReference>
<feature type="domain" description="Alcohol dehydrogenase-like N-terminal" evidence="3">
    <location>
        <begin position="24"/>
        <end position="132"/>
    </location>
</feature>
<dbReference type="InterPro" id="IPR036291">
    <property type="entry name" value="NAD(P)-bd_dom_sf"/>
</dbReference>
<keyword evidence="5" id="KW-1185">Reference proteome</keyword>
<keyword evidence="1" id="KW-0560">Oxidoreductase</keyword>
<feature type="domain" description="Alcohol dehydrogenase-like C-terminal" evidence="2">
    <location>
        <begin position="171"/>
        <end position="298"/>
    </location>
</feature>
<evidence type="ECO:0000313" key="4">
    <source>
        <dbReference type="EMBL" id="SHN34860.1"/>
    </source>
</evidence>
<dbReference type="Pfam" id="PF08240">
    <property type="entry name" value="ADH_N"/>
    <property type="match status" value="1"/>
</dbReference>
<dbReference type="InterPro" id="IPR011032">
    <property type="entry name" value="GroES-like_sf"/>
</dbReference>
<dbReference type="Gene3D" id="3.40.50.720">
    <property type="entry name" value="NAD(P)-binding Rossmann-like Domain"/>
    <property type="match status" value="1"/>
</dbReference>
<name>A0A1M7QT14_9BACI</name>
<dbReference type="InterPro" id="IPR013154">
    <property type="entry name" value="ADH-like_N"/>
</dbReference>
<dbReference type="STRING" id="1027249.SAMN05216179_3552"/>
<dbReference type="SUPFAM" id="SSF50129">
    <property type="entry name" value="GroES-like"/>
    <property type="match status" value="1"/>
</dbReference>
<dbReference type="Gene3D" id="3.90.180.10">
    <property type="entry name" value="Medium-chain alcohol dehydrogenases, catalytic domain"/>
    <property type="match status" value="1"/>
</dbReference>
<dbReference type="PANTHER" id="PTHR43401">
    <property type="entry name" value="L-THREONINE 3-DEHYDROGENASE"/>
    <property type="match status" value="1"/>
</dbReference>
<proteinExistence type="predicted"/>
<dbReference type="InterPro" id="IPR050129">
    <property type="entry name" value="Zn_alcohol_dh"/>
</dbReference>
<evidence type="ECO:0000256" key="1">
    <source>
        <dbReference type="ARBA" id="ARBA00023002"/>
    </source>
</evidence>
<gene>
    <name evidence="4" type="ORF">SAMN05216179_3552</name>
</gene>
<sequence length="341" mass="36953">MKIVVLKEWNKLSVEDVPIPELSEGECLIKVVRAGICGSDLHIYDGHHPTAKTPVILGHEFIGTIEKINDSNSEFEKGDRVGVEPLISCGECEACKKGLSHVCKNLHLLGIHRNGAFAEYVKVFVDKMVKIPSELNDDIATLSEPFAVGVHVNERAGTAKGDDVFIIGAGPIGLIVGIVASLEGAKNVVFSEIQSDKIDLVESLGFSVINPKIEDIDKKIANITNGNGFDKVFEASGSEAGILLSTSACKVRGTIVPVGFPSEKTTFDILQVIFKEISVIGSRVYTFDNFKKAVSLLSYIENKKIFPLENMISDTLSLDNLEDGLVRMKEGKALGRILVTN</sequence>
<evidence type="ECO:0000259" key="3">
    <source>
        <dbReference type="Pfam" id="PF08240"/>
    </source>
</evidence>
<dbReference type="SUPFAM" id="SSF51735">
    <property type="entry name" value="NAD(P)-binding Rossmann-fold domains"/>
    <property type="match status" value="1"/>
</dbReference>